<dbReference type="InterPro" id="IPR045351">
    <property type="entry name" value="DUF6531"/>
</dbReference>
<organism evidence="5 6">
    <name type="scientific">Serratia fonticola</name>
    <dbReference type="NCBI Taxonomy" id="47917"/>
    <lineage>
        <taxon>Bacteria</taxon>
        <taxon>Pseudomonadati</taxon>
        <taxon>Pseudomonadota</taxon>
        <taxon>Gammaproteobacteria</taxon>
        <taxon>Enterobacterales</taxon>
        <taxon>Yersiniaceae</taxon>
        <taxon>Serratia</taxon>
    </lineage>
</organism>
<feature type="region of interest" description="Disordered" evidence="2">
    <location>
        <begin position="83"/>
        <end position="115"/>
    </location>
</feature>
<dbReference type="InterPro" id="IPR050708">
    <property type="entry name" value="T6SS_VgrG/RHS"/>
</dbReference>
<evidence type="ECO:0000259" key="4">
    <source>
        <dbReference type="Pfam" id="PF25023"/>
    </source>
</evidence>
<feature type="domain" description="DUF6531" evidence="3">
    <location>
        <begin position="110"/>
        <end position="183"/>
    </location>
</feature>
<gene>
    <name evidence="5" type="ORF">H8J20_07565</name>
</gene>
<dbReference type="Pfam" id="PF25023">
    <property type="entry name" value="TEN_YD-shell"/>
    <property type="match status" value="3"/>
</dbReference>
<dbReference type="InterPro" id="IPR022385">
    <property type="entry name" value="Rhs_assc_core"/>
</dbReference>
<protein>
    <submittedName>
        <fullName evidence="5">RHS repeat protein</fullName>
    </submittedName>
</protein>
<comment type="caution">
    <text evidence="5">The sequence shown here is derived from an EMBL/GenBank/DDBJ whole genome shotgun (WGS) entry which is preliminary data.</text>
</comment>
<dbReference type="PANTHER" id="PTHR32305">
    <property type="match status" value="1"/>
</dbReference>
<dbReference type="PANTHER" id="PTHR32305:SF15">
    <property type="entry name" value="PROTEIN RHSA-RELATED"/>
    <property type="match status" value="1"/>
</dbReference>
<dbReference type="NCBIfam" id="TIGR03696">
    <property type="entry name" value="Rhs_assc_core"/>
    <property type="match status" value="1"/>
</dbReference>
<dbReference type="InterPro" id="IPR006530">
    <property type="entry name" value="YD"/>
</dbReference>
<dbReference type="Pfam" id="PF05593">
    <property type="entry name" value="RHS_repeat"/>
    <property type="match status" value="1"/>
</dbReference>
<keyword evidence="1" id="KW-0677">Repeat</keyword>
<evidence type="ECO:0000256" key="2">
    <source>
        <dbReference type="SAM" id="MobiDB-lite"/>
    </source>
</evidence>
<sequence>MKPLFRANAGAGKAIMGGIKEIISLINEHVPHYLAKNPIRAGAVPLNIKKTANIDSAGLGKSLENQSSLPTGSNNLHETRFESPVTQANSSGQNPQGKATPRSEHTDKDGDPVSLCTGEELLTISEGSLPGLLPFTWQRFYRTSACELDLGLGYGWSHSLSHRLHFTDDTIVWHNDENQRTPFPYPNVEHPILTNVLGGAVLALGSHENEYCLTFGGGAGVYTFVREGEWGRLTALSDKYHNRLQLEYDRQQRLIHLQHAQGRLLFQYTDDDSAHIAQVHLQALIREEAYRDAVWVTQQVLAHYTYNAAGQLASALNACGEQEHYQYDEAHVITQRQLAGGASFNWAWEGVGPASRCIRQYGNFAQLDTRYLWDDNQRQVTLRRCDGSQEIYQYDGQARLIFRRAANGAEIRHTYNEEGLRVSTTDALGQQTRYFYDDAGNLVLELSPDGSMTRYTYLDGQLKRVAKGSGRLEQVWLNSINEHGDIYAARSPGEQVTEYDYFPNGQMRAVTHPDGVTQTYRWDNVGRLLESTTSGGSVRRYRYTPLGTQPIAVTDEAGNTTHFVWDALEQLLEQTTPDGRTQQYRYNAYGKVTESRDPAGLVTRYEYAAPLHLLTRKILPDGSTLEYRYDNTHLQVSEILNPKGESYRLAYTATGLLSEEIGFDGVKTAYAYDLNDRLIEKREYGNQPDAEPLVTTYQRDWQGKLLRKTLPDGQVEQYDYDALGRLIAVNDGQMPLAWEYDIANRLVAEHQGWATQRYQYDPHSGLLKGSRLPDGQQLGYHYQHGRVQGITLNEQPLLAFNHDNAGREQERRQGNGLVNRYQYDSLGRMVEHRLQGPAEMGLQPLWEQHYRYQAQGELASITGNAPREYGYDARGQLLSAQFPSSHTAIDRHSVAGENFLYDGAGNRVSEHGERDSAPGNRLAFFGDRHFEYDRFGNLAVERRGKAHKLVTTFAYDCRHRLIKRTDPHGQVTTYTYDAFNRRISKTVEGRTTEYLWQGNKLIAETDNQQHWQTFLYEPGSHRPMATIVGSTRVNSPKVRTYWYQNDHLGTPHSLTDSQGNTVWRGQYSAYGQLTEEWTPPDARDEHPQPKVNNPLRFQGQYEDAESGLYYNLNRYYDPGVGRYLTADPVKLDGGLNSYQYVDGNPVGWVDPLGLFKQDGTGFDNALIKTDTPALPKIPSSSMDDLLATGKLPGNSGTIITDRSVSYSDLFKLSTNNSTGFPKEVLLVRQEIDGKMRHVIYSGDAGRVRLPPGSRPVAHTHPTENIHQKWPSSGDMNTLNKYYDTQLLLNPKHNTQPHAIIWGKKPGDTTIVYPGPGKNPLPPKNPNKR</sequence>
<accession>A0AAW3WM29</accession>
<name>A0AAW3WM29_SERFO</name>
<feature type="domain" description="Teneurin-like YD-shell" evidence="4">
    <location>
        <begin position="375"/>
        <end position="517"/>
    </location>
</feature>
<feature type="domain" description="Teneurin-like YD-shell" evidence="4">
    <location>
        <begin position="846"/>
        <end position="1127"/>
    </location>
</feature>
<evidence type="ECO:0000313" key="5">
    <source>
        <dbReference type="EMBL" id="MBC3211993.1"/>
    </source>
</evidence>
<dbReference type="NCBIfam" id="TIGR01643">
    <property type="entry name" value="YD_repeat_2x"/>
    <property type="match status" value="8"/>
</dbReference>
<reference evidence="5" key="1">
    <citation type="submission" date="2020-08" db="EMBL/GenBank/DDBJ databases">
        <title>Food and environmental bacterial isolates.</title>
        <authorList>
            <person name="Richter L."/>
            <person name="Du Plessis E.M."/>
            <person name="Duvenage S."/>
            <person name="Allam M."/>
            <person name="Korsten L."/>
        </authorList>
    </citation>
    <scope>NUCLEOTIDE SEQUENCE</scope>
    <source>
        <strain evidence="5">UPMP2127</strain>
    </source>
</reference>
<evidence type="ECO:0000313" key="6">
    <source>
        <dbReference type="Proteomes" id="UP000659084"/>
    </source>
</evidence>
<feature type="compositionally biased region" description="Polar residues" evidence="2">
    <location>
        <begin position="84"/>
        <end position="97"/>
    </location>
</feature>
<dbReference type="EMBL" id="JACNYO010000005">
    <property type="protein sequence ID" value="MBC3211993.1"/>
    <property type="molecule type" value="Genomic_DNA"/>
</dbReference>
<evidence type="ECO:0000259" key="3">
    <source>
        <dbReference type="Pfam" id="PF20148"/>
    </source>
</evidence>
<dbReference type="RefSeq" id="WP_179252651.1">
    <property type="nucleotide sequence ID" value="NZ_JACBIV010000008.1"/>
</dbReference>
<evidence type="ECO:0000256" key="1">
    <source>
        <dbReference type="ARBA" id="ARBA00022737"/>
    </source>
</evidence>
<feature type="domain" description="Teneurin-like YD-shell" evidence="4">
    <location>
        <begin position="584"/>
        <end position="741"/>
    </location>
</feature>
<proteinExistence type="predicted"/>
<dbReference type="Proteomes" id="UP000659084">
    <property type="component" value="Unassembled WGS sequence"/>
</dbReference>
<dbReference type="InterPro" id="IPR031325">
    <property type="entry name" value="RHS_repeat"/>
</dbReference>
<dbReference type="SUPFAM" id="SSF69304">
    <property type="entry name" value="Tricorn protease N-terminal domain"/>
    <property type="match status" value="1"/>
</dbReference>
<dbReference type="Gene3D" id="2.180.10.10">
    <property type="entry name" value="RHS repeat-associated core"/>
    <property type="match status" value="4"/>
</dbReference>
<dbReference type="Pfam" id="PF20148">
    <property type="entry name" value="DUF6531"/>
    <property type="match status" value="1"/>
</dbReference>
<dbReference type="InterPro" id="IPR056823">
    <property type="entry name" value="TEN-like_YD-shell"/>
</dbReference>
<feature type="compositionally biased region" description="Basic and acidic residues" evidence="2">
    <location>
        <begin position="101"/>
        <end position="111"/>
    </location>
</feature>